<dbReference type="KEGG" id="hbo:Hbor_31370"/>
<evidence type="ECO:0000256" key="5">
    <source>
        <dbReference type="ARBA" id="ARBA00022512"/>
    </source>
</evidence>
<feature type="compositionally biased region" description="Low complexity" evidence="13">
    <location>
        <begin position="886"/>
        <end position="905"/>
    </location>
</feature>
<evidence type="ECO:0000259" key="16">
    <source>
        <dbReference type="Pfam" id="PF25162"/>
    </source>
</evidence>
<evidence type="ECO:0000313" key="17">
    <source>
        <dbReference type="EMBL" id="ADQ68672.1"/>
    </source>
</evidence>
<dbReference type="AlphaFoldDB" id="E4NUF2"/>
<keyword evidence="12" id="KW-0325">Glycoprotein</keyword>
<dbReference type="EMBL" id="CP001691">
    <property type="protein sequence ID" value="ADQ68672.1"/>
    <property type="molecule type" value="Genomic_DNA"/>
</dbReference>
<dbReference type="Pfam" id="PF18204">
    <property type="entry name" value="PGF-CTERM"/>
    <property type="match status" value="1"/>
</dbReference>
<comment type="similarity">
    <text evidence="3">Belongs to the halobacterial S-layer protein family.</text>
</comment>
<sequence>MTSNTKQFRAVFLAALMVMSVFAGTIAFAGSAAAVSGASKVTFSPTDVDEGETGSQHNVNVSISGYTNADGAADTINVTLPAGVTFANSNLVIENASGTQIGTGSVTLTNNDASAEISINPASGDVTDPIYLSGTVTVDAPSNIGSDQQGQVTLSMTQSDGSDLAATDIQQLTVNNLEEDNTAPSFEDADLYDNDTSASEDAELELAFNEPIKDIEKSDFNLYVDEEPIADSKISLDQKGSSGRVVLGLDDVYTGDVEIKLFDSIEDTSGNALDDTGNKTVTVAPVPVKDGSDINAYQGSNIAVITDKTQTEITVEASDDEDFDSFQEGNTGTNSQVYVFSTTDDTETGQYNITLKGEGSAQVNVRNLGLEVNIDDLNVTTEDEIEGVVEAKAGNRPVRLELLDSDGDTVEQRDVELSGQRKYEFSFNASELDLDADNYTVLATDKQSGVESESSSIVVKKAGEGRTSFPGDRLFVDQRGDVANITINVENSDFATLSLGSDDLAFESNVTIEDVNGDGQVSLLFNTYAATGMSGDLGDGGNVYSTPSLEDQDDDEITSATIEQSVKSLLEPGRYPLEVRAGQDETVDSEDAGTLELEERNTTNIQSWVAPTGTNFEDIDELYDAVENNNLTQANKIAKGDIAVHKLEASGLEGLLGAQSDDDVSSEFFSEVNSDGAFELTVEQANPGANRDPYELELGTDNTTVWADSDNNTYFIKYDTDQVTTTERSIDKDHVLEANFTVYEDEGNLTDVDDGETVKDEYEVVEADYMIDDPYNVTNAAGQTIMAETTVAPGTEVSVRARSTGDTQPSFLKPATVYVTENQTFSATLDFSEQAVGDTYEITIDGGAADSVTVDGNVVESPETPTPTDTPDNETDTATDGEDTPTDTPTPTATPTDGGDTPTDGGDTETETGTGTPGFGVVVAVTALLAAALLAVRRD</sequence>
<dbReference type="NCBIfam" id="TIGR04207">
    <property type="entry name" value="halo_sig_pep"/>
    <property type="match status" value="1"/>
</dbReference>
<dbReference type="GO" id="GO:0030115">
    <property type="term" value="C:S-layer"/>
    <property type="evidence" value="ECO:0007669"/>
    <property type="project" value="UniProtKB-SubCell"/>
</dbReference>
<reference evidence="18 20" key="3">
    <citation type="journal article" date="2014" name="PLoS Genet.">
        <title>Phylogenetically driven sequencing of extremely halophilic archaea reveals strategies for static and dynamic osmo-response.</title>
        <authorList>
            <person name="Becker E.A."/>
            <person name="Seitzer P.M."/>
            <person name="Tritt A."/>
            <person name="Larsen D."/>
            <person name="Krusor M."/>
            <person name="Yao A.I."/>
            <person name="Wu D."/>
            <person name="Madern D."/>
            <person name="Eisen J.A."/>
            <person name="Darling A.E."/>
            <person name="Facciotti M.T."/>
        </authorList>
    </citation>
    <scope>NUCLEOTIDE SEQUENCE [LARGE SCALE GENOMIC DNA]</scope>
    <source>
        <strain evidence="18 20">DSM 11551</strain>
    </source>
</reference>
<dbReference type="GO" id="GO:0005886">
    <property type="term" value="C:plasma membrane"/>
    <property type="evidence" value="ECO:0007669"/>
    <property type="project" value="UniProtKB-SubCell"/>
</dbReference>
<protein>
    <recommendedName>
        <fullName evidence="21">PGF-CTERM sorting domain-containing protein</fullName>
    </recommendedName>
</protein>
<dbReference type="InterPro" id="IPR026452">
    <property type="entry name" value="Surf_glycop_sig_pep"/>
</dbReference>
<dbReference type="Proteomes" id="UP000006663">
    <property type="component" value="Plasmid pHBOR01"/>
</dbReference>
<dbReference type="Pfam" id="PF25162">
    <property type="entry name" value="DUF7827"/>
    <property type="match status" value="1"/>
</dbReference>
<dbReference type="OrthoDB" id="325633at2157"/>
<keyword evidence="5" id="KW-0134">Cell wall</keyword>
<feature type="compositionally biased region" description="Acidic residues" evidence="13">
    <location>
        <begin position="871"/>
        <end position="885"/>
    </location>
</feature>
<evidence type="ECO:0008006" key="21">
    <source>
        <dbReference type="Google" id="ProtNLM"/>
    </source>
</evidence>
<feature type="domain" description="PGF-CTERM archaeal protein-sorting signal" evidence="15">
    <location>
        <begin position="916"/>
        <end position="938"/>
    </location>
</feature>
<keyword evidence="10 14" id="KW-1133">Transmembrane helix</keyword>
<evidence type="ECO:0000256" key="11">
    <source>
        <dbReference type="ARBA" id="ARBA00023136"/>
    </source>
</evidence>
<feature type="transmembrane region" description="Helical" evidence="14">
    <location>
        <begin position="918"/>
        <end position="936"/>
    </location>
</feature>
<evidence type="ECO:0000259" key="15">
    <source>
        <dbReference type="Pfam" id="PF18204"/>
    </source>
</evidence>
<evidence type="ECO:0000256" key="3">
    <source>
        <dbReference type="ARBA" id="ARBA00009327"/>
    </source>
</evidence>
<keyword evidence="6" id="KW-0964">Secreted</keyword>
<dbReference type="PATRIC" id="fig|469382.19.peg.2567"/>
<dbReference type="HOGENOM" id="CLU_008482_0_0_2"/>
<keyword evidence="17" id="KW-0614">Plasmid</keyword>
<evidence type="ECO:0000256" key="10">
    <source>
        <dbReference type="ARBA" id="ARBA00022989"/>
    </source>
</evidence>
<evidence type="ECO:0000256" key="13">
    <source>
        <dbReference type="SAM" id="MobiDB-lite"/>
    </source>
</evidence>
<evidence type="ECO:0000256" key="14">
    <source>
        <dbReference type="SAM" id="Phobius"/>
    </source>
</evidence>
<evidence type="ECO:0000256" key="1">
    <source>
        <dbReference type="ARBA" id="ARBA00004236"/>
    </source>
</evidence>
<name>E4NUF2_HALBP</name>
<accession>E4NUF2</accession>
<dbReference type="GeneID" id="9989086"/>
<keyword evidence="4" id="KW-1003">Cell membrane</keyword>
<dbReference type="InterPro" id="IPR057149">
    <property type="entry name" value="DUF7827"/>
</dbReference>
<evidence type="ECO:0000256" key="12">
    <source>
        <dbReference type="ARBA" id="ARBA00023180"/>
    </source>
</evidence>
<evidence type="ECO:0000313" key="19">
    <source>
        <dbReference type="Proteomes" id="UP000006663"/>
    </source>
</evidence>
<evidence type="ECO:0000256" key="2">
    <source>
        <dbReference type="ARBA" id="ARBA00004237"/>
    </source>
</evidence>
<feature type="domain" description="DUF7827" evidence="16">
    <location>
        <begin position="459"/>
        <end position="582"/>
    </location>
</feature>
<dbReference type="Proteomes" id="UP000011585">
    <property type="component" value="Unassembled WGS sequence"/>
</dbReference>
<evidence type="ECO:0000256" key="9">
    <source>
        <dbReference type="ARBA" id="ARBA00022729"/>
    </source>
</evidence>
<dbReference type="InterPro" id="IPR026371">
    <property type="entry name" value="PGF_CTERM"/>
</dbReference>
<evidence type="ECO:0000256" key="6">
    <source>
        <dbReference type="ARBA" id="ARBA00022525"/>
    </source>
</evidence>
<evidence type="ECO:0000313" key="20">
    <source>
        <dbReference type="Proteomes" id="UP000011585"/>
    </source>
</evidence>
<geneLocation type="plasmid" evidence="17 19">
    <name>pHBOR01</name>
</geneLocation>
<reference evidence="19" key="1">
    <citation type="journal article" date="2009" name="Stand. Genomic Sci.">
        <title>Complete genome sequence of Halogeometricum borinquense type strain (PR3).</title>
        <authorList>
            <person name="Malfatti S."/>
            <person name="Tindall B.J."/>
            <person name="Schneider S."/>
            <person name="Fahnrich R."/>
            <person name="Lapidus A."/>
            <person name="Labuttii K."/>
            <person name="Copeland A."/>
            <person name="Glavina Del Rio T."/>
            <person name="Nolan M."/>
            <person name="Chen F."/>
            <person name="Lucas S."/>
            <person name="Tice H."/>
            <person name="Cheng J.F."/>
            <person name="Bruce D."/>
            <person name="Goodwin L."/>
            <person name="Pitluck S."/>
            <person name="Anderson I."/>
            <person name="Pati A."/>
            <person name="Ivanova N."/>
            <person name="Mavromatis K."/>
            <person name="Chen A."/>
            <person name="Palaniappan K."/>
            <person name="D'haeseleer P."/>
            <person name="Goker M."/>
            <person name="Bristow J."/>
            <person name="Eisen J.A."/>
            <person name="Markowitz V."/>
            <person name="Hugenholtz P."/>
            <person name="Kyrpides N.C."/>
            <person name="Klenk H.P."/>
            <person name="Chain P."/>
        </authorList>
    </citation>
    <scope>NUCLEOTIDE SEQUENCE [LARGE SCALE GENOMIC DNA]</scope>
    <source>
        <strain evidence="19">ATCC 700274 / DSM 11551 / JCM 10706 / KCTC 4070 / PR3</strain>
        <plasmid evidence="19">pHBOR01</plasmid>
    </source>
</reference>
<keyword evidence="11 14" id="KW-0472">Membrane</keyword>
<evidence type="ECO:0000313" key="18">
    <source>
        <dbReference type="EMBL" id="ELY25412.1"/>
    </source>
</evidence>
<dbReference type="NCBIfam" id="NF045517">
    <property type="entry name" value="halo_surf_dom"/>
    <property type="match status" value="1"/>
</dbReference>
<organism evidence="17 19">
    <name type="scientific">Halogeometricum borinquense (strain ATCC 700274 / DSM 11551 / JCM 10706 / KCTC 4070 / PR3)</name>
    <dbReference type="NCBI Taxonomy" id="469382"/>
    <lineage>
        <taxon>Archaea</taxon>
        <taxon>Methanobacteriati</taxon>
        <taxon>Methanobacteriota</taxon>
        <taxon>Stenosarchaea group</taxon>
        <taxon>Halobacteria</taxon>
        <taxon>Halobacteriales</taxon>
        <taxon>Haloferacaceae</taxon>
        <taxon>Halogeometricum</taxon>
    </lineage>
</organism>
<feature type="region of interest" description="Disordered" evidence="13">
    <location>
        <begin position="857"/>
        <end position="918"/>
    </location>
</feature>
<keyword evidence="8 14" id="KW-0812">Transmembrane</keyword>
<keyword evidence="9" id="KW-0732">Signal</keyword>
<keyword evidence="7" id="KW-0701">S-layer</keyword>
<dbReference type="EMBL" id="AOHT01000044">
    <property type="protein sequence ID" value="ELY25412.1"/>
    <property type="molecule type" value="Genomic_DNA"/>
</dbReference>
<proteinExistence type="inferred from homology"/>
<comment type="subcellular location">
    <subcellularLocation>
        <location evidence="1">Cell membrane</location>
    </subcellularLocation>
    <subcellularLocation>
        <location evidence="2">Secreted</location>
        <location evidence="2">Cell wall</location>
        <location evidence="2">S-layer</location>
    </subcellularLocation>
</comment>
<gene>
    <name evidence="17" type="ordered locus">Hbor_31370</name>
    <name evidence="18" type="ORF">C499_13035</name>
</gene>
<dbReference type="NCBIfam" id="TIGR04126">
    <property type="entry name" value="PGF_CTERM"/>
    <property type="match status" value="1"/>
</dbReference>
<keyword evidence="19" id="KW-1185">Reference proteome</keyword>
<dbReference type="RefSeq" id="WP_006055914.1">
    <property type="nucleotide sequence ID" value="NC_014735.1"/>
</dbReference>
<evidence type="ECO:0000256" key="8">
    <source>
        <dbReference type="ARBA" id="ARBA00022692"/>
    </source>
</evidence>
<evidence type="ECO:0000256" key="4">
    <source>
        <dbReference type="ARBA" id="ARBA00022475"/>
    </source>
</evidence>
<evidence type="ECO:0000256" key="7">
    <source>
        <dbReference type="ARBA" id="ARBA00022601"/>
    </source>
</evidence>
<reference evidence="17" key="2">
    <citation type="submission" date="2009-08" db="EMBL/GenBank/DDBJ databases">
        <title>The complete plasmid1 of Halogeometricum borinquense DSM 11551.</title>
        <authorList>
            <consortium name="US DOE Joint Genome Institute (JGI-PGF)"/>
            <person name="Lucas S."/>
            <person name="Copeland A."/>
            <person name="Lapidus A."/>
            <person name="Glavina del Rio T."/>
            <person name="Dalin E."/>
            <person name="Tice H."/>
            <person name="Bruce D."/>
            <person name="Goodwin L."/>
            <person name="Pitluck S."/>
            <person name="Kyrpides N."/>
            <person name="Mavromatis K."/>
            <person name="Mikhailova N."/>
            <person name="Anderson I."/>
            <person name="Brettin T."/>
            <person name="Detter J.C."/>
            <person name="Han C."/>
            <person name="Larimer F."/>
            <person name="Land M."/>
            <person name="Hauser L."/>
            <person name="Markowitz V."/>
            <person name="Cheng J.-F."/>
            <person name="Hugenholtz P."/>
            <person name="Woyke T."/>
            <person name="Wu D."/>
            <person name="Tindal B."/>
            <person name="Klenk H.-P."/>
            <person name="Eisen J.A."/>
        </authorList>
    </citation>
    <scope>NUCLEOTIDE SEQUENCE</scope>
    <source>
        <strain evidence="17">PR 3</strain>
        <plasmid evidence="17">pHBOR01</plasmid>
    </source>
</reference>